<evidence type="ECO:0000256" key="1">
    <source>
        <dbReference type="ARBA" id="ARBA00005232"/>
    </source>
</evidence>
<dbReference type="GO" id="GO:0008458">
    <property type="term" value="F:carnitine O-octanoyltransferase activity"/>
    <property type="evidence" value="ECO:0007669"/>
    <property type="project" value="TreeGrafter"/>
</dbReference>
<evidence type="ECO:0000313" key="7">
    <source>
        <dbReference type="Proteomes" id="UP000678393"/>
    </source>
</evidence>
<comment type="similarity">
    <text evidence="1">Belongs to the carnitine/choline acetyltransferase family.</text>
</comment>
<dbReference type="EMBL" id="CAJHNH020008334">
    <property type="protein sequence ID" value="CAG5135469.1"/>
    <property type="molecule type" value="Genomic_DNA"/>
</dbReference>
<comment type="caution">
    <text evidence="6">The sequence shown here is derived from an EMBL/GenBank/DDBJ whole genome shotgun (WGS) entry which is preliminary data.</text>
</comment>
<dbReference type="SUPFAM" id="SSF52777">
    <property type="entry name" value="CoA-dependent acyltransferases"/>
    <property type="match status" value="2"/>
</dbReference>
<evidence type="ECO:0000256" key="4">
    <source>
        <dbReference type="PIRSR" id="PIRSR600542-1"/>
    </source>
</evidence>
<dbReference type="InterPro" id="IPR000542">
    <property type="entry name" value="Carn_acyl_trans"/>
</dbReference>
<organism evidence="6 7">
    <name type="scientific">Candidula unifasciata</name>
    <dbReference type="NCBI Taxonomy" id="100452"/>
    <lineage>
        <taxon>Eukaryota</taxon>
        <taxon>Metazoa</taxon>
        <taxon>Spiralia</taxon>
        <taxon>Lophotrochozoa</taxon>
        <taxon>Mollusca</taxon>
        <taxon>Gastropoda</taxon>
        <taxon>Heterobranchia</taxon>
        <taxon>Euthyneura</taxon>
        <taxon>Panpulmonata</taxon>
        <taxon>Eupulmonata</taxon>
        <taxon>Stylommatophora</taxon>
        <taxon>Helicina</taxon>
        <taxon>Helicoidea</taxon>
        <taxon>Geomitridae</taxon>
        <taxon>Candidula</taxon>
    </lineage>
</organism>
<sequence length="616" mass="70075">MPSIEEILLSETEKTFQYDNDLLTLPVPDLSNTLRKYLESVRPLVTDAEYKKTELIVQQFAAGDGKGLHEKLQEKAHTTRNWLEQWWEDEAYLKIRLPRPKINMGSPCPYDDIWQSLPGSQIPRQALVLYYLLKFWDYVRREKYKPLKDGKGRPQCMYQFRRVFNTCNIPGVSRDSLIHYFKTESEGACPSHVLVASKGHIFILDTHDEAGQILTPPELQSQLQKIKDRSLALGQAQGVNYFTSEERTRWAEIRSRLIALHPHNYENLEKIQSSVIGVWLEDGNGTDATDLANKGLLGCGDNRWWDKGLSSGMYENGLCISNADHTPAEGVMMVYVTQYILAKLRENNGKWQGSENIRSLPEPELLEFVLDDHLRNAVEQAKNNYAILSQCATAEVLKYTRYGKNYCKQIKIHPDVYCQLAMQLAYYTLYGRMAPTYQTAPIKQFYHGRTETMRTCTSEAKAWCIAMQDPSVQNAEKLKLLLAAVKKHSSDFAEACEFRACDRHLLGLLLIAREEGLPTPELYQDPSFYKSGGGGNFILSTSCLGYSPLVGAVLPMCTNGIGAFYSINEEWLIFNLTTWNEDQDTSSERFAEAVSNALDTLRSITDQQFPVTSARL</sequence>
<feature type="active site" description="Proton acceptor" evidence="4">
    <location>
        <position position="325"/>
    </location>
</feature>
<evidence type="ECO:0000256" key="2">
    <source>
        <dbReference type="ARBA" id="ARBA00022679"/>
    </source>
</evidence>
<dbReference type="InterPro" id="IPR023213">
    <property type="entry name" value="CAT-like_dom_sf"/>
</dbReference>
<dbReference type="GO" id="GO:0005777">
    <property type="term" value="C:peroxisome"/>
    <property type="evidence" value="ECO:0007669"/>
    <property type="project" value="TreeGrafter"/>
</dbReference>
<dbReference type="InterPro" id="IPR039551">
    <property type="entry name" value="Cho/carn_acyl_trans"/>
</dbReference>
<keyword evidence="3" id="KW-0012">Acyltransferase</keyword>
<dbReference type="PANTHER" id="PTHR22589:SF67">
    <property type="entry name" value="PEROXISOMAL CARNITINE O-OCTANOYLTRANSFERASE"/>
    <property type="match status" value="1"/>
</dbReference>
<protein>
    <recommendedName>
        <fullName evidence="5">Choline/carnitine acyltransferase domain-containing protein</fullName>
    </recommendedName>
</protein>
<dbReference type="Gene3D" id="3.30.559.10">
    <property type="entry name" value="Chloramphenicol acetyltransferase-like domain"/>
    <property type="match status" value="1"/>
</dbReference>
<name>A0A8S4A164_9EUPU</name>
<evidence type="ECO:0000313" key="6">
    <source>
        <dbReference type="EMBL" id="CAG5135469.1"/>
    </source>
</evidence>
<keyword evidence="7" id="KW-1185">Reference proteome</keyword>
<dbReference type="PANTHER" id="PTHR22589">
    <property type="entry name" value="CARNITINE O-ACYLTRANSFERASE"/>
    <property type="match status" value="1"/>
</dbReference>
<dbReference type="OrthoDB" id="240216at2759"/>
<evidence type="ECO:0000259" key="5">
    <source>
        <dbReference type="Pfam" id="PF00755"/>
    </source>
</evidence>
<dbReference type="Proteomes" id="UP000678393">
    <property type="component" value="Unassembled WGS sequence"/>
</dbReference>
<dbReference type="AlphaFoldDB" id="A0A8S4A164"/>
<dbReference type="InterPro" id="IPR042231">
    <property type="entry name" value="Cho/carn_acyl_trans_2"/>
</dbReference>
<reference evidence="6" key="1">
    <citation type="submission" date="2021-04" db="EMBL/GenBank/DDBJ databases">
        <authorList>
            <consortium name="Molecular Ecology Group"/>
        </authorList>
    </citation>
    <scope>NUCLEOTIDE SEQUENCE</scope>
</reference>
<feature type="domain" description="Choline/carnitine acyltransferase" evidence="5">
    <location>
        <begin position="25"/>
        <end position="594"/>
    </location>
</feature>
<proteinExistence type="inferred from homology"/>
<evidence type="ECO:0000256" key="3">
    <source>
        <dbReference type="ARBA" id="ARBA00023315"/>
    </source>
</evidence>
<keyword evidence="2" id="KW-0808">Transferase</keyword>
<dbReference type="Gene3D" id="3.30.559.70">
    <property type="entry name" value="Choline/Carnitine o-acyltransferase, domain 2"/>
    <property type="match status" value="1"/>
</dbReference>
<dbReference type="Pfam" id="PF00755">
    <property type="entry name" value="Carn_acyltransf"/>
    <property type="match status" value="1"/>
</dbReference>
<gene>
    <name evidence="6" type="ORF">CUNI_LOCUS21027</name>
</gene>
<accession>A0A8S4A164</accession>